<dbReference type="AlphaFoldDB" id="X1MCF1"/>
<evidence type="ECO:0000259" key="5">
    <source>
        <dbReference type="Pfam" id="PF02601"/>
    </source>
</evidence>
<dbReference type="InterPro" id="IPR025824">
    <property type="entry name" value="OB-fold_nuc-bd_dom"/>
</dbReference>
<evidence type="ECO:0000313" key="7">
    <source>
        <dbReference type="EMBL" id="GAI29342.1"/>
    </source>
</evidence>
<evidence type="ECO:0000256" key="1">
    <source>
        <dbReference type="ARBA" id="ARBA00022490"/>
    </source>
</evidence>
<dbReference type="InterPro" id="IPR003753">
    <property type="entry name" value="Exonuc_VII_L"/>
</dbReference>
<organism evidence="7">
    <name type="scientific">marine sediment metagenome</name>
    <dbReference type="NCBI Taxonomy" id="412755"/>
    <lineage>
        <taxon>unclassified sequences</taxon>
        <taxon>metagenomes</taxon>
        <taxon>ecological metagenomes</taxon>
    </lineage>
</organism>
<protein>
    <submittedName>
        <fullName evidence="7">Uncharacterized protein</fullName>
    </submittedName>
</protein>
<accession>X1MCF1</accession>
<gene>
    <name evidence="7" type="ORF">S06H3_30499</name>
</gene>
<dbReference type="InterPro" id="IPR020579">
    <property type="entry name" value="Exonuc_VII_lsu_C"/>
</dbReference>
<dbReference type="GO" id="GO:0009318">
    <property type="term" value="C:exodeoxyribonuclease VII complex"/>
    <property type="evidence" value="ECO:0007669"/>
    <property type="project" value="InterPro"/>
</dbReference>
<comment type="caution">
    <text evidence="7">The sequence shown here is derived from an EMBL/GenBank/DDBJ whole genome shotgun (WGS) entry which is preliminary data.</text>
</comment>
<evidence type="ECO:0000256" key="4">
    <source>
        <dbReference type="ARBA" id="ARBA00022839"/>
    </source>
</evidence>
<dbReference type="Pfam" id="PF13742">
    <property type="entry name" value="tRNA_anti_2"/>
    <property type="match status" value="1"/>
</dbReference>
<dbReference type="NCBIfam" id="TIGR00237">
    <property type="entry name" value="xseA"/>
    <property type="match status" value="1"/>
</dbReference>
<reference evidence="7" key="1">
    <citation type="journal article" date="2014" name="Front. Microbiol.">
        <title>High frequency of phylogenetically diverse reductive dehalogenase-homologous genes in deep subseafloor sedimentary metagenomes.</title>
        <authorList>
            <person name="Kawai M."/>
            <person name="Futagami T."/>
            <person name="Toyoda A."/>
            <person name="Takaki Y."/>
            <person name="Nishi S."/>
            <person name="Hori S."/>
            <person name="Arai W."/>
            <person name="Tsubouchi T."/>
            <person name="Morono Y."/>
            <person name="Uchiyama I."/>
            <person name="Ito T."/>
            <person name="Fujiyama A."/>
            <person name="Inagaki F."/>
            <person name="Takami H."/>
        </authorList>
    </citation>
    <scope>NUCLEOTIDE SEQUENCE</scope>
    <source>
        <strain evidence="7">Expedition CK06-06</strain>
    </source>
</reference>
<feature type="non-terminal residue" evidence="7">
    <location>
        <position position="254"/>
    </location>
</feature>
<dbReference type="Pfam" id="PF02601">
    <property type="entry name" value="Exonuc_VII_L"/>
    <property type="match status" value="1"/>
</dbReference>
<dbReference type="GO" id="GO:0008855">
    <property type="term" value="F:exodeoxyribonuclease VII activity"/>
    <property type="evidence" value="ECO:0007669"/>
    <property type="project" value="InterPro"/>
</dbReference>
<proteinExistence type="predicted"/>
<evidence type="ECO:0000256" key="3">
    <source>
        <dbReference type="ARBA" id="ARBA00022801"/>
    </source>
</evidence>
<evidence type="ECO:0000259" key="6">
    <source>
        <dbReference type="Pfam" id="PF13742"/>
    </source>
</evidence>
<dbReference type="CDD" id="cd04489">
    <property type="entry name" value="ExoVII_LU_OBF"/>
    <property type="match status" value="1"/>
</dbReference>
<dbReference type="EMBL" id="BARV01017965">
    <property type="protein sequence ID" value="GAI29342.1"/>
    <property type="molecule type" value="Genomic_DNA"/>
</dbReference>
<feature type="domain" description="Exonuclease VII large subunit C-terminal" evidence="5">
    <location>
        <begin position="137"/>
        <end position="254"/>
    </location>
</feature>
<keyword evidence="3" id="KW-0378">Hydrolase</keyword>
<dbReference type="PANTHER" id="PTHR30008">
    <property type="entry name" value="EXODEOXYRIBONUCLEASE 7 LARGE SUBUNIT"/>
    <property type="match status" value="1"/>
</dbReference>
<keyword evidence="4" id="KW-0269">Exonuclease</keyword>
<dbReference type="GO" id="GO:0003676">
    <property type="term" value="F:nucleic acid binding"/>
    <property type="evidence" value="ECO:0007669"/>
    <property type="project" value="InterPro"/>
</dbReference>
<sequence length="254" mass="28377">MTDPVDGFDEFDEIHPIRKVYTVSQLNADIKSLFEEQFPFVWIVGEISNFRIPVSGHFYFTLKDEDSQINAVMFRGQQRQLKFEPEDGMRITGMGRLSVYEPRGTYQIILEYMEPAGVGALQVAYEKLKARLAQEGLFDGKYKQPIPFLPQKIALITSPSGAVVHDMLNIIDRRFPNMNIQIFPVKVQGDGAENEIVAALELLNQKADADVAILARGGGSLEDLQAFNTERVAKAVFASSISVISAVGHETDYT</sequence>
<name>X1MCF1_9ZZZZ</name>
<keyword evidence="1" id="KW-0963">Cytoplasm</keyword>
<keyword evidence="2" id="KW-0540">Nuclease</keyword>
<feature type="domain" description="OB-fold nucleic acid binding" evidence="6">
    <location>
        <begin position="21"/>
        <end position="114"/>
    </location>
</feature>
<evidence type="ECO:0000256" key="2">
    <source>
        <dbReference type="ARBA" id="ARBA00022722"/>
    </source>
</evidence>
<dbReference type="GO" id="GO:0006308">
    <property type="term" value="P:DNA catabolic process"/>
    <property type="evidence" value="ECO:0007669"/>
    <property type="project" value="InterPro"/>
</dbReference>
<dbReference type="PANTHER" id="PTHR30008:SF0">
    <property type="entry name" value="EXODEOXYRIBONUCLEASE 7 LARGE SUBUNIT"/>
    <property type="match status" value="1"/>
</dbReference>